<reference evidence="2 3" key="1">
    <citation type="submission" date="2014-04" db="EMBL/GenBank/DDBJ databases">
        <title>Genome assembly of Hyalangium minutum DSM 14724.</title>
        <authorList>
            <person name="Sharma G."/>
            <person name="Subramanian S."/>
        </authorList>
    </citation>
    <scope>NUCLEOTIDE SEQUENCE [LARGE SCALE GENOMIC DNA]</scope>
    <source>
        <strain evidence="2 3">DSM 14724</strain>
    </source>
</reference>
<feature type="transmembrane region" description="Helical" evidence="1">
    <location>
        <begin position="46"/>
        <end position="69"/>
    </location>
</feature>
<keyword evidence="3" id="KW-1185">Reference proteome</keyword>
<dbReference type="RefSeq" id="WP_338034358.1">
    <property type="nucleotide sequence ID" value="NZ_JMCB01000028.1"/>
</dbReference>
<evidence type="ECO:0000256" key="1">
    <source>
        <dbReference type="SAM" id="Phobius"/>
    </source>
</evidence>
<evidence type="ECO:0000313" key="2">
    <source>
        <dbReference type="EMBL" id="KFE60826.1"/>
    </source>
</evidence>
<keyword evidence="1" id="KW-1133">Transmembrane helix</keyword>
<sequence>MQSLVCPRCGATHEISGRKPGEAFPCSCGAPLVVPTPARRGWGRRWALILGALMLPCLLVGGGGVLLYLKRMQELEKSADNAFRTEAKAGSDLGTEARVNVIALCDAVQMYRSESGQFLSAGPTPKEVPKGGQPVPFPADEAFQKLGFAPGTAVRFQYQVVVKEDPVGEPEVTCYARGDQDGDGQNSVYSVTLDVNGMTSPVQVEREDE</sequence>
<keyword evidence="1" id="KW-0472">Membrane</keyword>
<evidence type="ECO:0000313" key="3">
    <source>
        <dbReference type="Proteomes" id="UP000028725"/>
    </source>
</evidence>
<organism evidence="2 3">
    <name type="scientific">Hyalangium minutum</name>
    <dbReference type="NCBI Taxonomy" id="394096"/>
    <lineage>
        <taxon>Bacteria</taxon>
        <taxon>Pseudomonadati</taxon>
        <taxon>Myxococcota</taxon>
        <taxon>Myxococcia</taxon>
        <taxon>Myxococcales</taxon>
        <taxon>Cystobacterineae</taxon>
        <taxon>Archangiaceae</taxon>
        <taxon>Hyalangium</taxon>
    </lineage>
</organism>
<dbReference type="STRING" id="394096.DB31_4739"/>
<accession>A0A085VZG3</accession>
<comment type="caution">
    <text evidence="2">The sequence shown here is derived from an EMBL/GenBank/DDBJ whole genome shotgun (WGS) entry which is preliminary data.</text>
</comment>
<protein>
    <submittedName>
        <fullName evidence="2">Uncharacterized protein</fullName>
    </submittedName>
</protein>
<gene>
    <name evidence="2" type="ORF">DB31_4739</name>
</gene>
<dbReference type="EMBL" id="JMCB01000028">
    <property type="protein sequence ID" value="KFE60826.1"/>
    <property type="molecule type" value="Genomic_DNA"/>
</dbReference>
<dbReference type="Proteomes" id="UP000028725">
    <property type="component" value="Unassembled WGS sequence"/>
</dbReference>
<keyword evidence="1" id="KW-0812">Transmembrane</keyword>
<proteinExistence type="predicted"/>
<name>A0A085VZG3_9BACT</name>
<dbReference type="AlphaFoldDB" id="A0A085VZG3"/>